<dbReference type="InterPro" id="IPR016032">
    <property type="entry name" value="Sig_transdc_resp-reg_C-effctor"/>
</dbReference>
<organism evidence="2 3">
    <name type="scientific">Pseudonocardia hispaniensis</name>
    <dbReference type="NCBI Taxonomy" id="904933"/>
    <lineage>
        <taxon>Bacteria</taxon>
        <taxon>Bacillati</taxon>
        <taxon>Actinomycetota</taxon>
        <taxon>Actinomycetes</taxon>
        <taxon>Pseudonocardiales</taxon>
        <taxon>Pseudonocardiaceae</taxon>
        <taxon>Pseudonocardia</taxon>
    </lineage>
</organism>
<evidence type="ECO:0000313" key="3">
    <source>
        <dbReference type="Proteomes" id="UP001596302"/>
    </source>
</evidence>
<dbReference type="Proteomes" id="UP001596302">
    <property type="component" value="Unassembled WGS sequence"/>
</dbReference>
<dbReference type="PANTHER" id="PTHR47691">
    <property type="entry name" value="REGULATOR-RELATED"/>
    <property type="match status" value="1"/>
</dbReference>
<dbReference type="PANTHER" id="PTHR47691:SF3">
    <property type="entry name" value="HTH-TYPE TRANSCRIPTIONAL REGULATOR RV0890C-RELATED"/>
    <property type="match status" value="1"/>
</dbReference>
<dbReference type="InterPro" id="IPR011990">
    <property type="entry name" value="TPR-like_helical_dom_sf"/>
</dbReference>
<dbReference type="Gene3D" id="1.10.10.10">
    <property type="entry name" value="Winged helix-like DNA-binding domain superfamily/Winged helix DNA-binding domain"/>
    <property type="match status" value="1"/>
</dbReference>
<dbReference type="InterPro" id="IPR011717">
    <property type="entry name" value="TPR-4"/>
</dbReference>
<dbReference type="SUPFAM" id="SSF48452">
    <property type="entry name" value="TPR-like"/>
    <property type="match status" value="1"/>
</dbReference>
<keyword evidence="2" id="KW-0067">ATP-binding</keyword>
<dbReference type="SUPFAM" id="SSF52540">
    <property type="entry name" value="P-loop containing nucleoside triphosphate hydrolases"/>
    <property type="match status" value="1"/>
</dbReference>
<accession>A0ABW1J1V0</accession>
<evidence type="ECO:0000313" key="2">
    <source>
        <dbReference type="EMBL" id="MFC5994667.1"/>
    </source>
</evidence>
<keyword evidence="2" id="KW-0547">Nucleotide-binding</keyword>
<comment type="caution">
    <text evidence="2">The sequence shown here is derived from an EMBL/GenBank/DDBJ whole genome shotgun (WGS) entry which is preliminary data.</text>
</comment>
<dbReference type="InterPro" id="IPR036388">
    <property type="entry name" value="WH-like_DNA-bd_sf"/>
</dbReference>
<dbReference type="PRINTS" id="PR00038">
    <property type="entry name" value="HTHLUXR"/>
</dbReference>
<dbReference type="SMART" id="SM00421">
    <property type="entry name" value="HTH_LUXR"/>
    <property type="match status" value="1"/>
</dbReference>
<dbReference type="PRINTS" id="PR00364">
    <property type="entry name" value="DISEASERSIST"/>
</dbReference>
<feature type="domain" description="HTH luxR-type" evidence="1">
    <location>
        <begin position="698"/>
        <end position="763"/>
    </location>
</feature>
<protein>
    <submittedName>
        <fullName evidence="2">ATP-binding protein</fullName>
    </submittedName>
</protein>
<dbReference type="InterPro" id="IPR000792">
    <property type="entry name" value="Tscrpt_reg_LuxR_C"/>
</dbReference>
<dbReference type="Gene3D" id="3.40.50.300">
    <property type="entry name" value="P-loop containing nucleotide triphosphate hydrolases"/>
    <property type="match status" value="1"/>
</dbReference>
<dbReference type="EMBL" id="JBHSQW010000023">
    <property type="protein sequence ID" value="MFC5994667.1"/>
    <property type="molecule type" value="Genomic_DNA"/>
</dbReference>
<dbReference type="SUPFAM" id="SSF46894">
    <property type="entry name" value="C-terminal effector domain of the bipartite response regulators"/>
    <property type="match status" value="1"/>
</dbReference>
<dbReference type="CDD" id="cd06170">
    <property type="entry name" value="LuxR_C_like"/>
    <property type="match status" value="1"/>
</dbReference>
<gene>
    <name evidence="2" type="ORF">ACFQE5_10650</name>
</gene>
<keyword evidence="3" id="KW-1185">Reference proteome</keyword>
<dbReference type="GO" id="GO:0005524">
    <property type="term" value="F:ATP binding"/>
    <property type="evidence" value="ECO:0007669"/>
    <property type="project" value="UniProtKB-KW"/>
</dbReference>
<dbReference type="PROSITE" id="PS50043">
    <property type="entry name" value="HTH_LUXR_2"/>
    <property type="match status" value="1"/>
</dbReference>
<proteinExistence type="predicted"/>
<reference evidence="3" key="1">
    <citation type="journal article" date="2019" name="Int. J. Syst. Evol. Microbiol.">
        <title>The Global Catalogue of Microorganisms (GCM) 10K type strain sequencing project: providing services to taxonomists for standard genome sequencing and annotation.</title>
        <authorList>
            <consortium name="The Broad Institute Genomics Platform"/>
            <consortium name="The Broad Institute Genome Sequencing Center for Infectious Disease"/>
            <person name="Wu L."/>
            <person name="Ma J."/>
        </authorList>
    </citation>
    <scope>NUCLEOTIDE SEQUENCE [LARGE SCALE GENOMIC DNA]</scope>
    <source>
        <strain evidence="3">CCM 8391</strain>
    </source>
</reference>
<name>A0ABW1J1V0_9PSEU</name>
<sequence>MGRGHLPLDPTSLIGRLREVRRVRSLLGSARLVCLTGPGGVGKTRIALRVADNAAKAFPDGVWLVELGSLRDPALVEATVAAALSLEDGRALGGRLGDRIRSWNALLILDNCEHLVQASADLVSSVLIRAPGVRVLATSREALQVRGEHVVRVSPLEVPENPDADVAALLRCESVQLLAERAMAVQPCFRVDESNAADVAQLCRRLDGVPLAIELAAARLRSLSVRQVLDRLDDSYRILNAAPRDVPPRQRSLEATIAWSYRHCAPLEQRLWARMSVFSGPVGIEAVTDVCSLPETGEEDIVDLVDGLVQKSILTREDGAAEFRMLDTIRRFGARQLDPAGSDADLQRRYADHHRRLVDELAQHWFGGEQRSWHSRMRRALPDLRVVVDHDLQHGRIDAALHMTAGLFPLWVAQGMLREGNLWLTRAVAAASPESRPLSRALWVHGWIQLLLGEVDAARASLRRSVRMAQAHGDAESHDYATALLAAADAFQGHYDRAIAACRRALDGRRRAGDDQAAAFIVFLLAEMYWARGDLDLALACAEEAENRCAPRGEQWCGSYALWTRGLVHYLRGEYTEATAVARRSLELKRSLNDTLGILLASEVVCWGMAGAGQWAEAGRLHAAIRPMWDRTCSPLMGFGNLIEHRNLWAERIRARLGATRYRRAEAAGAAMGIDDIATVALGQIGEDRAGRAEARAPRSEFAGLTRREVEVARLVAQGLANKQIAAQLVIAPRTAEVHVERLRMKLGFSRRAQIAAWWHQSMASAGPR</sequence>
<dbReference type="Pfam" id="PF07721">
    <property type="entry name" value="TPR_4"/>
    <property type="match status" value="3"/>
</dbReference>
<evidence type="ECO:0000259" key="1">
    <source>
        <dbReference type="PROSITE" id="PS50043"/>
    </source>
</evidence>
<dbReference type="Pfam" id="PF00196">
    <property type="entry name" value="GerE"/>
    <property type="match status" value="1"/>
</dbReference>
<dbReference type="Gene3D" id="1.25.40.10">
    <property type="entry name" value="Tetratricopeptide repeat domain"/>
    <property type="match status" value="1"/>
</dbReference>
<dbReference type="RefSeq" id="WP_379584687.1">
    <property type="nucleotide sequence ID" value="NZ_JBHSQW010000023.1"/>
</dbReference>
<dbReference type="InterPro" id="IPR027417">
    <property type="entry name" value="P-loop_NTPase"/>
</dbReference>